<gene>
    <name evidence="1" type="ORF">FRZ00_00040</name>
</gene>
<keyword evidence="2" id="KW-1185">Reference proteome</keyword>
<protein>
    <submittedName>
        <fullName evidence="1">Uncharacterized protein</fullName>
    </submittedName>
</protein>
<evidence type="ECO:0000313" key="1">
    <source>
        <dbReference type="EMBL" id="KAB7852645.1"/>
    </source>
</evidence>
<accession>A0A5N5WF25</accession>
<reference evidence="1 2" key="1">
    <citation type="journal article" date="2019" name="Microb. Cell Fact.">
        <title>Exploring novel herbicidin analogues by transcriptional regulator overexpression and MS/MS molecular networking.</title>
        <authorList>
            <person name="Shi Y."/>
            <person name="Gu R."/>
            <person name="Li Y."/>
            <person name="Wang X."/>
            <person name="Ren W."/>
            <person name="Li X."/>
            <person name="Wang L."/>
            <person name="Xie Y."/>
            <person name="Hong B."/>
        </authorList>
    </citation>
    <scope>NUCLEOTIDE SEQUENCE [LARGE SCALE GENOMIC DNA]</scope>
    <source>
        <strain evidence="1 2">US-43</strain>
    </source>
</reference>
<dbReference type="EMBL" id="VOKX01000001">
    <property type="protein sequence ID" value="KAB7852645.1"/>
    <property type="molecule type" value="Genomic_DNA"/>
</dbReference>
<evidence type="ECO:0000313" key="2">
    <source>
        <dbReference type="Proteomes" id="UP000327000"/>
    </source>
</evidence>
<sequence length="89" mass="9829">MRAVGRLIRHCGHRSGWERAAGEERCRDCGARRFTDYAALLMAERPVAAATPPPRDPTRADRAAAALIAHGLHRLSRWGTSIGTWRLAV</sequence>
<organism evidence="1 2">
    <name type="scientific">Streptomyces mobaraensis</name>
    <name type="common">Streptoverticillium mobaraense</name>
    <dbReference type="NCBI Taxonomy" id="35621"/>
    <lineage>
        <taxon>Bacteria</taxon>
        <taxon>Bacillati</taxon>
        <taxon>Actinomycetota</taxon>
        <taxon>Actinomycetes</taxon>
        <taxon>Kitasatosporales</taxon>
        <taxon>Streptomycetaceae</taxon>
        <taxon>Streptomyces</taxon>
    </lineage>
</organism>
<comment type="caution">
    <text evidence="1">The sequence shown here is derived from an EMBL/GenBank/DDBJ whole genome shotgun (WGS) entry which is preliminary data.</text>
</comment>
<dbReference type="RefSeq" id="WP_152262041.1">
    <property type="nucleotide sequence ID" value="NZ_VOKX01000001.1"/>
</dbReference>
<name>A0A5N5WF25_STRMB</name>
<dbReference type="InterPro" id="IPR046222">
    <property type="entry name" value="DUF6255"/>
</dbReference>
<dbReference type="Pfam" id="PF19768">
    <property type="entry name" value="DUF6255"/>
    <property type="match status" value="1"/>
</dbReference>
<dbReference type="AlphaFoldDB" id="A0A5N5WF25"/>
<dbReference type="OrthoDB" id="4334824at2"/>
<dbReference type="Proteomes" id="UP000327000">
    <property type="component" value="Unassembled WGS sequence"/>
</dbReference>
<proteinExistence type="predicted"/>